<evidence type="ECO:0000313" key="3">
    <source>
        <dbReference type="EMBL" id="KHJ54871.1"/>
    </source>
</evidence>
<dbReference type="EMBL" id="JRFJ01000002">
    <property type="protein sequence ID" value="KHJ54871.1"/>
    <property type="molecule type" value="Genomic_DNA"/>
</dbReference>
<accession>A0A0B1Q667</accession>
<feature type="chain" id="PRO_5002059690" evidence="1">
    <location>
        <begin position="25"/>
        <end position="333"/>
    </location>
</feature>
<keyword evidence="1" id="KW-0732">Signal</keyword>
<dbReference type="Gene3D" id="3.40.190.10">
    <property type="entry name" value="Periplasmic binding protein-like II"/>
    <property type="match status" value="2"/>
</dbReference>
<gene>
    <name evidence="3" type="ORF">LA66_09930</name>
</gene>
<name>A0A0B1Q667_9HYPH</name>
<reference evidence="3 4" key="1">
    <citation type="submission" date="2014-09" db="EMBL/GenBank/DDBJ databases">
        <title>Isolation and characterization of Aurantimonas altamirensis ON-56566 from clinical sample following a dog bite.</title>
        <authorList>
            <person name="Eshaghi A."/>
            <person name="Li A."/>
            <person name="Shahinas D."/>
            <person name="Bahn P."/>
            <person name="Kus J.V."/>
            <person name="Patel S.N."/>
        </authorList>
    </citation>
    <scope>NUCLEOTIDE SEQUENCE [LARGE SCALE GENOMIC DNA]</scope>
    <source>
        <strain evidence="3 4">ON-56566</strain>
    </source>
</reference>
<evidence type="ECO:0000256" key="1">
    <source>
        <dbReference type="SAM" id="SignalP"/>
    </source>
</evidence>
<dbReference type="PANTHER" id="PTHR30024">
    <property type="entry name" value="ALIPHATIC SULFONATES-BINDING PROTEIN-RELATED"/>
    <property type="match status" value="1"/>
</dbReference>
<dbReference type="STRING" id="370622.LA66_09930"/>
<proteinExistence type="predicted"/>
<dbReference type="PANTHER" id="PTHR30024:SF48">
    <property type="entry name" value="ABC TRANSPORTER SUBSTRATE-BINDING PROTEIN"/>
    <property type="match status" value="1"/>
</dbReference>
<organism evidence="3 4">
    <name type="scientific">Aureimonas altamirensis</name>
    <dbReference type="NCBI Taxonomy" id="370622"/>
    <lineage>
        <taxon>Bacteria</taxon>
        <taxon>Pseudomonadati</taxon>
        <taxon>Pseudomonadota</taxon>
        <taxon>Alphaproteobacteria</taxon>
        <taxon>Hyphomicrobiales</taxon>
        <taxon>Aurantimonadaceae</taxon>
        <taxon>Aureimonas</taxon>
    </lineage>
</organism>
<evidence type="ECO:0000313" key="4">
    <source>
        <dbReference type="Proteomes" id="UP000030826"/>
    </source>
</evidence>
<comment type="caution">
    <text evidence="3">The sequence shown here is derived from an EMBL/GenBank/DDBJ whole genome shotgun (WGS) entry which is preliminary data.</text>
</comment>
<feature type="signal peptide" evidence="1">
    <location>
        <begin position="1"/>
        <end position="24"/>
    </location>
</feature>
<dbReference type="InterPro" id="IPR015168">
    <property type="entry name" value="SsuA/THI5"/>
</dbReference>
<evidence type="ECO:0000259" key="2">
    <source>
        <dbReference type="Pfam" id="PF09084"/>
    </source>
</evidence>
<dbReference type="AlphaFoldDB" id="A0A0B1Q667"/>
<feature type="domain" description="SsuA/THI5-like" evidence="2">
    <location>
        <begin position="76"/>
        <end position="187"/>
    </location>
</feature>
<dbReference type="Pfam" id="PF09084">
    <property type="entry name" value="NMT1"/>
    <property type="match status" value="1"/>
</dbReference>
<dbReference type="OrthoDB" id="7374754at2"/>
<sequence length="333" mass="35504">MTIHWSIKGLLALGLTVAAAASWAQEPPGSEVPAGTTLTVADQNEVLRTLMEASGEGGKLASDVTYANFLGGPAILEAFRAGALDLALVGNTPPIQAHASGFVLPIVGAVTTTEVDYHLAVRPGLQIDRLEDLAGKKLSYAEGTGRQPFILNALKVAGLTPEDVQFVSLKAADMPDAVRAGQVDVAVLNEPHYSRYIKTFPGASALPEAEHDRLPRTLSYLYASPDALADPGKTAAIAQFVRGWIDANRWRSEHTQEWADTYYTGLQRLPPEESLAAAQGEGQPSFPTLSELVETQQGLIDVIHAAGGLPRHLDASEEFDFRFDAVIAAATDR</sequence>
<dbReference type="RefSeq" id="WP_039191991.1">
    <property type="nucleotide sequence ID" value="NZ_JRFJ01000002.1"/>
</dbReference>
<dbReference type="Proteomes" id="UP000030826">
    <property type="component" value="Unassembled WGS sequence"/>
</dbReference>
<protein>
    <submittedName>
        <fullName evidence="3">Nitrate ABC transporter substrate-binding protein</fullName>
    </submittedName>
</protein>
<dbReference type="SUPFAM" id="SSF53850">
    <property type="entry name" value="Periplasmic binding protein-like II"/>
    <property type="match status" value="1"/>
</dbReference>